<keyword evidence="1" id="KW-0812">Transmembrane</keyword>
<keyword evidence="3" id="KW-1185">Reference proteome</keyword>
<gene>
    <name evidence="2" type="ORF">P5673_009475</name>
</gene>
<proteinExistence type="predicted"/>
<dbReference type="EMBL" id="JARQWQ010000016">
    <property type="protein sequence ID" value="KAK2566794.1"/>
    <property type="molecule type" value="Genomic_DNA"/>
</dbReference>
<sequence>MTVPDLGISWSHTYTSDDIVEVPGYTYSIGIFSAGVYVQVGLTDKGSTINMKVKLLAGGQVGDKSSYPVKVTVIDGDLPISTDDCGFFGWWNDLSDALKAAVIGGPILLLLIIIGICCCCCACCRACCCPSRSPSGGGTVIVQSMPPAYLATGVKSRVPMRPLVEEA</sequence>
<name>A0AAD9VA32_ACRCE</name>
<dbReference type="Proteomes" id="UP001249851">
    <property type="component" value="Unassembled WGS sequence"/>
</dbReference>
<evidence type="ECO:0000313" key="2">
    <source>
        <dbReference type="EMBL" id="KAK2566794.1"/>
    </source>
</evidence>
<keyword evidence="1" id="KW-0472">Membrane</keyword>
<comment type="caution">
    <text evidence="2">The sequence shown here is derived from an EMBL/GenBank/DDBJ whole genome shotgun (WGS) entry which is preliminary data.</text>
</comment>
<evidence type="ECO:0000313" key="3">
    <source>
        <dbReference type="Proteomes" id="UP001249851"/>
    </source>
</evidence>
<keyword evidence="1" id="KW-1133">Transmembrane helix</keyword>
<accession>A0AAD9VA32</accession>
<protein>
    <submittedName>
        <fullName evidence="2">Uncharacterized protein</fullName>
    </submittedName>
</protein>
<reference evidence="2" key="1">
    <citation type="journal article" date="2023" name="G3 (Bethesda)">
        <title>Whole genome assembly and annotation of the endangered Caribbean coral Acropora cervicornis.</title>
        <authorList>
            <person name="Selwyn J.D."/>
            <person name="Vollmer S.V."/>
        </authorList>
    </citation>
    <scope>NUCLEOTIDE SEQUENCE</scope>
    <source>
        <strain evidence="2">K2</strain>
    </source>
</reference>
<reference evidence="2" key="2">
    <citation type="journal article" date="2023" name="Science">
        <title>Genomic signatures of disease resistance in endangered staghorn corals.</title>
        <authorList>
            <person name="Vollmer S.V."/>
            <person name="Selwyn J.D."/>
            <person name="Despard B.A."/>
            <person name="Roesel C.L."/>
        </authorList>
    </citation>
    <scope>NUCLEOTIDE SEQUENCE</scope>
    <source>
        <strain evidence="2">K2</strain>
    </source>
</reference>
<organism evidence="2 3">
    <name type="scientific">Acropora cervicornis</name>
    <name type="common">Staghorn coral</name>
    <dbReference type="NCBI Taxonomy" id="6130"/>
    <lineage>
        <taxon>Eukaryota</taxon>
        <taxon>Metazoa</taxon>
        <taxon>Cnidaria</taxon>
        <taxon>Anthozoa</taxon>
        <taxon>Hexacorallia</taxon>
        <taxon>Scleractinia</taxon>
        <taxon>Astrocoeniina</taxon>
        <taxon>Acroporidae</taxon>
        <taxon>Acropora</taxon>
    </lineage>
</organism>
<evidence type="ECO:0000256" key="1">
    <source>
        <dbReference type="SAM" id="Phobius"/>
    </source>
</evidence>
<feature type="transmembrane region" description="Helical" evidence="1">
    <location>
        <begin position="97"/>
        <end position="116"/>
    </location>
</feature>
<dbReference type="AlphaFoldDB" id="A0AAD9VA32"/>